<dbReference type="EMBL" id="SACT01000005">
    <property type="protein sequence ID" value="RVT50651.1"/>
    <property type="molecule type" value="Genomic_DNA"/>
</dbReference>
<evidence type="ECO:0000256" key="2">
    <source>
        <dbReference type="ARBA" id="ARBA00009810"/>
    </source>
</evidence>
<dbReference type="SMART" id="SM00965">
    <property type="entry name" value="STN"/>
    <property type="match status" value="1"/>
</dbReference>
<dbReference type="Gene3D" id="2.170.130.10">
    <property type="entry name" value="TonB-dependent receptor, plug domain"/>
    <property type="match status" value="1"/>
</dbReference>
<organism evidence="16 17">
    <name type="scientific">Rubrivivax albus</name>
    <dbReference type="NCBI Taxonomy" id="2499835"/>
    <lineage>
        <taxon>Bacteria</taxon>
        <taxon>Pseudomonadati</taxon>
        <taxon>Pseudomonadota</taxon>
        <taxon>Betaproteobacteria</taxon>
        <taxon>Burkholderiales</taxon>
        <taxon>Sphaerotilaceae</taxon>
        <taxon>Rubrivivax</taxon>
    </lineage>
</organism>
<comment type="subcellular location">
    <subcellularLocation>
        <location evidence="1 12">Cell outer membrane</location>
        <topology evidence="1 12">Multi-pass membrane protein</topology>
    </subcellularLocation>
</comment>
<keyword evidence="17" id="KW-1185">Reference proteome</keyword>
<feature type="compositionally biased region" description="Low complexity" evidence="14">
    <location>
        <begin position="122"/>
        <end position="137"/>
    </location>
</feature>
<dbReference type="InterPro" id="IPR000531">
    <property type="entry name" value="Beta-barrel_TonB"/>
</dbReference>
<gene>
    <name evidence="16" type="ORF">ENE75_16640</name>
</gene>
<comment type="similarity">
    <text evidence="2 12 13">Belongs to the TonB-dependent receptor family.</text>
</comment>
<dbReference type="InterPro" id="IPR039426">
    <property type="entry name" value="TonB-dep_rcpt-like"/>
</dbReference>
<sequence>MACALPALAADVREAARHVVEQPSQAMAETLRAIARQTGASVLFDAVAVRGLVAPRVSGRLSAAEAISQALEGSGLMVEVMGDGAVVVKPAVAPAAPAAGTKTSLRQVQLVARTVTPDQDRPGASGSGQPSAGSASQKVEVTGTRLRLVESEGAVPVRVFRREDIERSGQATLERFLGSLNEASVSPGEGAFGATAGQGSVQLRGLPLGSTLILVNGRRVQAVGSSSANFFNLNLIPMAAVERVEIVPVGSSAVYGGDALAGVVNVILRQSMDGVALDMRLASASGTGDGSVSLAAGTRSPTGGFTVVGTYSRSTPLTMAERSFFDDADYRPLGGPDARSRNCVPGTVTTADGSNLPGLTAPVAGIPLRSPGTTLVPADFAATAGQPNLCNSLASGRGSALVHGSEALGLHAVGDLRLSDRWSLFSELTLADDRLRAEQGGLVLSNVLVPETNPYNPFGVPVRVSARLGDANGTQFFARTTRFTRVLAGLRGELPAGWDLELTASTSRDAGERVLGNGNTSVAARNAALASASLATALNPFTVGPAASQDVLDAIWTDSVRANRGRKDLVTVLARGSLGALPAGEVEAVAGAELARDRYETSIPGDVSVVDSRRARAIFGELRLPLMRAGEGTDRGRELAALTVAARGDRYSDFGSASTYQSGLEWRPSRSTLLRASAATSFKPPTLLQTSVDEIRLTTDDFGLVDPALGGAPIVGGEVLRTTNAALEPEEGRAVSLGAIWEPVSQPGMRFGATAWRVRIDGLIALLWPQVTLDNEAQFPGLVTRAADGSVSRVLYTEVNFGRVETAGLDLEAAYGWQAHGGRWNVGASATRTSRYDVVIAPGAPMVSRLGKRFADYWAPEWKGRLSAGFDAGAWRLGWTGRYVGAYEDAGTSTRRLGGFWLHDLAGGFDLRKLGFDIGAAKSATVSLAIVNLTDRLPEFANSSPYYDVTQADWRGRYASVRFSVDW</sequence>
<dbReference type="Pfam" id="PF00593">
    <property type="entry name" value="TonB_dep_Rec_b-barrel"/>
    <property type="match status" value="1"/>
</dbReference>
<dbReference type="Gene3D" id="3.55.50.30">
    <property type="match status" value="1"/>
</dbReference>
<keyword evidence="4 12" id="KW-1134">Transmembrane beta strand</keyword>
<dbReference type="AlphaFoldDB" id="A0A437JU20"/>
<dbReference type="Pfam" id="PF07715">
    <property type="entry name" value="Plug"/>
    <property type="match status" value="1"/>
</dbReference>
<keyword evidence="11 12" id="KW-0998">Cell outer membrane</keyword>
<evidence type="ECO:0000256" key="4">
    <source>
        <dbReference type="ARBA" id="ARBA00022452"/>
    </source>
</evidence>
<comment type="caution">
    <text evidence="16">The sequence shown here is derived from an EMBL/GenBank/DDBJ whole genome shotgun (WGS) entry which is preliminary data.</text>
</comment>
<evidence type="ECO:0000313" key="16">
    <source>
        <dbReference type="EMBL" id="RVT50651.1"/>
    </source>
</evidence>
<evidence type="ECO:0000256" key="13">
    <source>
        <dbReference type="RuleBase" id="RU003357"/>
    </source>
</evidence>
<dbReference type="OrthoDB" id="9790771at2"/>
<dbReference type="PANTHER" id="PTHR47234">
    <property type="match status" value="1"/>
</dbReference>
<reference evidence="16 17" key="1">
    <citation type="submission" date="2019-01" db="EMBL/GenBank/DDBJ databases">
        <authorList>
            <person name="Chen W.-M."/>
        </authorList>
    </citation>
    <scope>NUCLEOTIDE SEQUENCE [LARGE SCALE GENOMIC DNA]</scope>
    <source>
        <strain evidence="16 17">ICH-3</strain>
    </source>
</reference>
<accession>A0A437JU20</accession>
<dbReference type="InterPro" id="IPR037066">
    <property type="entry name" value="Plug_dom_sf"/>
</dbReference>
<evidence type="ECO:0000256" key="5">
    <source>
        <dbReference type="ARBA" id="ARBA00022496"/>
    </source>
</evidence>
<dbReference type="InterPro" id="IPR012910">
    <property type="entry name" value="Plug_dom"/>
</dbReference>
<evidence type="ECO:0000256" key="10">
    <source>
        <dbReference type="ARBA" id="ARBA00023170"/>
    </source>
</evidence>
<keyword evidence="9 12" id="KW-0472">Membrane</keyword>
<dbReference type="GO" id="GO:0009279">
    <property type="term" value="C:cell outer membrane"/>
    <property type="evidence" value="ECO:0007669"/>
    <property type="project" value="UniProtKB-SubCell"/>
</dbReference>
<protein>
    <submittedName>
        <fullName evidence="16">TonB-dependent receptor</fullName>
    </submittedName>
</protein>
<evidence type="ECO:0000313" key="17">
    <source>
        <dbReference type="Proteomes" id="UP000288178"/>
    </source>
</evidence>
<dbReference type="Proteomes" id="UP000288178">
    <property type="component" value="Unassembled WGS sequence"/>
</dbReference>
<evidence type="ECO:0000256" key="8">
    <source>
        <dbReference type="ARBA" id="ARBA00023077"/>
    </source>
</evidence>
<evidence type="ECO:0000256" key="1">
    <source>
        <dbReference type="ARBA" id="ARBA00004571"/>
    </source>
</evidence>
<evidence type="ECO:0000256" key="7">
    <source>
        <dbReference type="ARBA" id="ARBA00023004"/>
    </source>
</evidence>
<name>A0A437JU20_9BURK</name>
<dbReference type="GO" id="GO:0006826">
    <property type="term" value="P:iron ion transport"/>
    <property type="evidence" value="ECO:0007669"/>
    <property type="project" value="UniProtKB-KW"/>
</dbReference>
<evidence type="ECO:0000256" key="11">
    <source>
        <dbReference type="ARBA" id="ARBA00023237"/>
    </source>
</evidence>
<proteinExistence type="inferred from homology"/>
<keyword evidence="6 12" id="KW-0812">Transmembrane</keyword>
<dbReference type="InterPro" id="IPR036942">
    <property type="entry name" value="Beta-barrel_TonB_sf"/>
</dbReference>
<dbReference type="InterPro" id="IPR011662">
    <property type="entry name" value="Secretin/TonB_short_N"/>
</dbReference>
<dbReference type="PROSITE" id="PS52016">
    <property type="entry name" value="TONB_DEPENDENT_REC_3"/>
    <property type="match status" value="1"/>
</dbReference>
<feature type="domain" description="Secretin/TonB short N-terminal" evidence="15">
    <location>
        <begin position="40"/>
        <end position="91"/>
    </location>
</feature>
<keyword evidence="10 16" id="KW-0675">Receptor</keyword>
<keyword evidence="7" id="KW-0408">Iron</keyword>
<dbReference type="Gene3D" id="2.40.170.20">
    <property type="entry name" value="TonB-dependent receptor, beta-barrel domain"/>
    <property type="match status" value="1"/>
</dbReference>
<evidence type="ECO:0000256" key="14">
    <source>
        <dbReference type="SAM" id="MobiDB-lite"/>
    </source>
</evidence>
<evidence type="ECO:0000256" key="9">
    <source>
        <dbReference type="ARBA" id="ARBA00023136"/>
    </source>
</evidence>
<evidence type="ECO:0000256" key="3">
    <source>
        <dbReference type="ARBA" id="ARBA00022448"/>
    </source>
</evidence>
<evidence type="ECO:0000259" key="15">
    <source>
        <dbReference type="SMART" id="SM00965"/>
    </source>
</evidence>
<keyword evidence="8 13" id="KW-0798">TonB box</keyword>
<evidence type="ECO:0000256" key="12">
    <source>
        <dbReference type="PROSITE-ProRule" id="PRU01360"/>
    </source>
</evidence>
<keyword evidence="3 12" id="KW-0813">Transport</keyword>
<evidence type="ECO:0000256" key="6">
    <source>
        <dbReference type="ARBA" id="ARBA00022692"/>
    </source>
</evidence>
<dbReference type="PANTHER" id="PTHR47234:SF1">
    <property type="entry name" value="TONB-DEPENDENT RECEPTOR"/>
    <property type="match status" value="1"/>
</dbReference>
<feature type="region of interest" description="Disordered" evidence="14">
    <location>
        <begin position="115"/>
        <end position="140"/>
    </location>
</feature>
<keyword evidence="5" id="KW-0406">Ion transport</keyword>
<keyword evidence="5" id="KW-0410">Iron transport</keyword>
<dbReference type="SUPFAM" id="SSF56935">
    <property type="entry name" value="Porins"/>
    <property type="match status" value="1"/>
</dbReference>